<feature type="compositionally biased region" description="Polar residues" evidence="6">
    <location>
        <begin position="906"/>
        <end position="916"/>
    </location>
</feature>
<name>A0A0C9N3E3_9FUNG</name>
<dbReference type="AlphaFoldDB" id="A0A0C9N3E3"/>
<gene>
    <name evidence="8" type="ORF">MAM1_0244c08630</name>
</gene>
<dbReference type="InterPro" id="IPR011989">
    <property type="entry name" value="ARM-like"/>
</dbReference>
<dbReference type="PROSITE" id="PS50077">
    <property type="entry name" value="HEAT_REPEAT"/>
    <property type="match status" value="1"/>
</dbReference>
<feature type="compositionally biased region" description="Basic and acidic residues" evidence="6">
    <location>
        <begin position="351"/>
        <end position="363"/>
    </location>
</feature>
<keyword evidence="9" id="KW-1185">Reference proteome</keyword>
<feature type="compositionally biased region" description="Low complexity" evidence="6">
    <location>
        <begin position="933"/>
        <end position="946"/>
    </location>
</feature>
<feature type="compositionally biased region" description="Low complexity" evidence="6">
    <location>
        <begin position="850"/>
        <end position="863"/>
    </location>
</feature>
<feature type="domain" description="Vacuolar protein 14 C-terminal Fig4-binding" evidence="7">
    <location>
        <begin position="597"/>
        <end position="774"/>
    </location>
</feature>
<dbReference type="InterPro" id="IPR021841">
    <property type="entry name" value="VAC14_Fig4p-bd"/>
</dbReference>
<evidence type="ECO:0000313" key="8">
    <source>
        <dbReference type="EMBL" id="GAN09108.1"/>
    </source>
</evidence>
<dbReference type="Pfam" id="PF11916">
    <property type="entry name" value="Vac14_Fig4_bd"/>
    <property type="match status" value="1"/>
</dbReference>
<feature type="compositionally biased region" description="Low complexity" evidence="6">
    <location>
        <begin position="789"/>
        <end position="798"/>
    </location>
</feature>
<reference evidence="8" key="1">
    <citation type="submission" date="2014-09" db="EMBL/GenBank/DDBJ databases">
        <title>Draft genome sequence of an oleaginous Mucoromycotina fungus Mucor ambiguus NBRC6742.</title>
        <authorList>
            <person name="Takeda I."/>
            <person name="Yamane N."/>
            <person name="Morita T."/>
            <person name="Tamano K."/>
            <person name="Machida M."/>
            <person name="Baker S."/>
            <person name="Koike H."/>
        </authorList>
    </citation>
    <scope>NUCLEOTIDE SEQUENCE</scope>
    <source>
        <strain evidence="8">NBRC 6742</strain>
    </source>
</reference>
<feature type="region of interest" description="Disordered" evidence="6">
    <location>
        <begin position="299"/>
        <end position="367"/>
    </location>
</feature>
<dbReference type="GO" id="GO:0006661">
    <property type="term" value="P:phosphatidylinositol biosynthetic process"/>
    <property type="evidence" value="ECO:0007669"/>
    <property type="project" value="InterPro"/>
</dbReference>
<dbReference type="InterPro" id="IPR016024">
    <property type="entry name" value="ARM-type_fold"/>
</dbReference>
<accession>A0A0C9N3E3</accession>
<evidence type="ECO:0000256" key="5">
    <source>
        <dbReference type="PROSITE-ProRule" id="PRU00103"/>
    </source>
</evidence>
<evidence type="ECO:0000259" key="7">
    <source>
        <dbReference type="Pfam" id="PF11916"/>
    </source>
</evidence>
<dbReference type="GO" id="GO:0070772">
    <property type="term" value="C:PAS complex"/>
    <property type="evidence" value="ECO:0007669"/>
    <property type="project" value="InterPro"/>
</dbReference>
<feature type="compositionally biased region" description="Low complexity" evidence="6">
    <location>
        <begin position="878"/>
        <end position="895"/>
    </location>
</feature>
<evidence type="ECO:0000256" key="3">
    <source>
        <dbReference type="ARBA" id="ARBA00022737"/>
    </source>
</evidence>
<organism evidence="8">
    <name type="scientific">Mucor ambiguus</name>
    <dbReference type="NCBI Taxonomy" id="91626"/>
    <lineage>
        <taxon>Eukaryota</taxon>
        <taxon>Fungi</taxon>
        <taxon>Fungi incertae sedis</taxon>
        <taxon>Mucoromycota</taxon>
        <taxon>Mucoromycotina</taxon>
        <taxon>Mucoromycetes</taxon>
        <taxon>Mucorales</taxon>
        <taxon>Mucorineae</taxon>
        <taxon>Mucoraceae</taxon>
        <taxon>Mucor</taxon>
    </lineage>
</organism>
<keyword evidence="4" id="KW-0472">Membrane</keyword>
<evidence type="ECO:0000256" key="2">
    <source>
        <dbReference type="ARBA" id="ARBA00010225"/>
    </source>
</evidence>
<dbReference type="GO" id="GO:0000329">
    <property type="term" value="C:fungal-type vacuole membrane"/>
    <property type="evidence" value="ECO:0007669"/>
    <property type="project" value="TreeGrafter"/>
</dbReference>
<dbReference type="PANTHER" id="PTHR16023">
    <property type="entry name" value="TAX1 BINDING PROTEIN-RELATED"/>
    <property type="match status" value="1"/>
</dbReference>
<feature type="region of interest" description="Disordered" evidence="6">
    <location>
        <begin position="457"/>
        <end position="477"/>
    </location>
</feature>
<feature type="region of interest" description="Disordered" evidence="6">
    <location>
        <begin position="789"/>
        <end position="812"/>
    </location>
</feature>
<dbReference type="SUPFAM" id="SSF48371">
    <property type="entry name" value="ARM repeat"/>
    <property type="match status" value="1"/>
</dbReference>
<protein>
    <submittedName>
        <fullName evidence="8">Vacuole-associated enzyme activator complex component</fullName>
    </submittedName>
</protein>
<feature type="compositionally biased region" description="Acidic residues" evidence="6">
    <location>
        <begin position="311"/>
        <end position="320"/>
    </location>
</feature>
<dbReference type="PANTHER" id="PTHR16023:SF0">
    <property type="entry name" value="PROTEIN VAC14 HOMOLOG"/>
    <property type="match status" value="1"/>
</dbReference>
<comment type="similarity">
    <text evidence="2">Belongs to the VAC14 family.</text>
</comment>
<evidence type="ECO:0000256" key="4">
    <source>
        <dbReference type="ARBA" id="ARBA00023136"/>
    </source>
</evidence>
<dbReference type="EMBL" id="DF836533">
    <property type="protein sequence ID" value="GAN09108.1"/>
    <property type="molecule type" value="Genomic_DNA"/>
</dbReference>
<evidence type="ECO:0000256" key="1">
    <source>
        <dbReference type="ARBA" id="ARBA00004308"/>
    </source>
</evidence>
<evidence type="ECO:0000313" key="9">
    <source>
        <dbReference type="Proteomes" id="UP000053815"/>
    </source>
</evidence>
<dbReference type="InterPro" id="IPR021133">
    <property type="entry name" value="HEAT_type_2"/>
</dbReference>
<feature type="repeat" description="HEAT" evidence="5">
    <location>
        <begin position="88"/>
        <end position="124"/>
    </location>
</feature>
<dbReference type="Pfam" id="PF12755">
    <property type="entry name" value="Vac14_Fab1_bd"/>
    <property type="match status" value="1"/>
</dbReference>
<sequence length="964" mass="107006">MEASIFSPTLIKGLTDKIYDRRKAAALEIERLVRENEDSSERITQIVDALVQEFVYSNNPYARYGGLIGLAATSIALGSGVSRYLDIIVPPILSCFSNQDQKVRYYACESMYNIAKVAKGEVLRYFNSIFDALCKLSADSEISVKNGAELLDRLIKDIVSELSTTYVSPYSEPYNSIEAGGDKLDTPSSLPRNTAFSLPRFIPLLSQRIYVRNSAARQFLVSWMCVLDSIPDLELVSFLPEFLDGLIRCLNDVSEDVRVAASGLLQDFLNEIKEAAAARTLQIKQQLQKQQQQALVKKEEESIKTANDTTAIEDDAEEQDTVSRETAAVEVTAEQQEDTQAEDPKEDEQDEKSLVDSENDGHGKGTYVPGQGVIVQYGKIVEILVPHLSSSEEDIQKTALLWINAFIEIAQNVIIQYTPEIIKAVLPSLAHPVTPIRNIALETNQNLQRLVLETPIHASPPEPAASKSDPSGGNTKKKLLMVSSTAGSAAAAATTQQDPFDYQATVANLRLQFLNQNEETRVASLDWLLMLHKKAPNKILASDDGTFPALLKTLSDPSEDVVRRDLQLLAQISSYSDHDYFRSFIMSLLSLFSTDRRLLETRGSLIIRQLCMSLDPERIYCAIADILEQDEDLEFASIMIQNLNIILITSSELTDLRKRLRNLEHRDNQRLFNALYRSWCHNAVSAFSLCLLSQVYEHAANMLQIFAELEITVNMLIQVDKLVQLLESPVFTYLRLQLLEPEKYPYLFKCLYGILMLLPQSSAFSTLRNRLSSVSSLGFLHVLPKATPATSTTATSTSTDRKSSKSSSTKVEETNTIKYGDLLTHFKSVQSRHEKQRRQSLQSTSRTPHSTNASSINMMSNSAGRSRRPRLMYGEASPTQPQVQQQQHQQQQQHTSTLHDNKGLGLSSNTSNANNVGSGGIRSGMASLGLTPSNNSNHESSSAGGSSNLGGGSRIAASRRNRRT</sequence>
<keyword evidence="3" id="KW-0677">Repeat</keyword>
<dbReference type="OrthoDB" id="5574975at2759"/>
<dbReference type="STRING" id="91626.A0A0C9N3E3"/>
<dbReference type="InterPro" id="IPR026825">
    <property type="entry name" value="Vac14"/>
</dbReference>
<feature type="compositionally biased region" description="Polar residues" evidence="6">
    <location>
        <begin position="839"/>
        <end position="849"/>
    </location>
</feature>
<feature type="compositionally biased region" description="Acidic residues" evidence="6">
    <location>
        <begin position="335"/>
        <end position="350"/>
    </location>
</feature>
<dbReference type="GO" id="GO:0010008">
    <property type="term" value="C:endosome membrane"/>
    <property type="evidence" value="ECO:0007669"/>
    <property type="project" value="TreeGrafter"/>
</dbReference>
<dbReference type="Gene3D" id="1.25.10.10">
    <property type="entry name" value="Leucine-rich Repeat Variant"/>
    <property type="match status" value="2"/>
</dbReference>
<proteinExistence type="inferred from homology"/>
<feature type="region of interest" description="Disordered" evidence="6">
    <location>
        <begin position="828"/>
        <end position="964"/>
    </location>
</feature>
<dbReference type="Proteomes" id="UP000053815">
    <property type="component" value="Unassembled WGS sequence"/>
</dbReference>
<comment type="subcellular location">
    <subcellularLocation>
        <location evidence="1">Endomembrane system</location>
    </subcellularLocation>
</comment>
<evidence type="ECO:0000256" key="6">
    <source>
        <dbReference type="SAM" id="MobiDB-lite"/>
    </source>
</evidence>